<comment type="caution">
    <text evidence="7">The sequence shown here is derived from an EMBL/GenBank/DDBJ whole genome shotgun (WGS) entry which is preliminary data.</text>
</comment>
<dbReference type="AlphaFoldDB" id="A0A8G2L6Y2"/>
<protein>
    <submittedName>
        <fullName evidence="7">Extracellular solute-binding protein, family 5 Middle</fullName>
    </submittedName>
</protein>
<keyword evidence="5" id="KW-0812">Transmembrane</keyword>
<organism evidence="7 8">
    <name type="scientific">Picrophilus torridus (strain ATCC 700027 / DSM 9790 / JCM 10055 / NBRC 100828 / KAW 2/3)</name>
    <dbReference type="NCBI Taxonomy" id="1122961"/>
    <lineage>
        <taxon>Archaea</taxon>
        <taxon>Methanobacteriati</taxon>
        <taxon>Thermoplasmatota</taxon>
        <taxon>Thermoplasmata</taxon>
        <taxon>Thermoplasmatales</taxon>
        <taxon>Picrophilaceae</taxon>
        <taxon>Picrophilus</taxon>
    </lineage>
</organism>
<evidence type="ECO:0000259" key="6">
    <source>
        <dbReference type="Pfam" id="PF00496"/>
    </source>
</evidence>
<dbReference type="InterPro" id="IPR000914">
    <property type="entry name" value="SBP_5_dom"/>
</dbReference>
<dbReference type="Pfam" id="PF00496">
    <property type="entry name" value="SBP_bac_5"/>
    <property type="match status" value="1"/>
</dbReference>
<evidence type="ECO:0000313" key="7">
    <source>
        <dbReference type="EMBL" id="SMD30400.1"/>
    </source>
</evidence>
<evidence type="ECO:0000256" key="3">
    <source>
        <dbReference type="ARBA" id="ARBA00022448"/>
    </source>
</evidence>
<dbReference type="SUPFAM" id="SSF53850">
    <property type="entry name" value="Periplasmic binding protein-like II"/>
    <property type="match status" value="1"/>
</dbReference>
<gene>
    <name evidence="7" type="ORF">SAMN02745355_0280</name>
</gene>
<dbReference type="InterPro" id="IPR039424">
    <property type="entry name" value="SBP_5"/>
</dbReference>
<evidence type="ECO:0000256" key="5">
    <source>
        <dbReference type="SAM" id="Phobius"/>
    </source>
</evidence>
<proteinExistence type="inferred from homology"/>
<name>A0A8G2L6Y2_PICTO</name>
<comment type="subcellular location">
    <subcellularLocation>
        <location evidence="1">Cell envelope</location>
    </subcellularLocation>
</comment>
<keyword evidence="5" id="KW-0472">Membrane</keyword>
<evidence type="ECO:0000256" key="1">
    <source>
        <dbReference type="ARBA" id="ARBA00004196"/>
    </source>
</evidence>
<comment type="similarity">
    <text evidence="2">Belongs to the bacterial solute-binding protein 5 family.</text>
</comment>
<dbReference type="Gene3D" id="3.40.190.10">
    <property type="entry name" value="Periplasmic binding protein-like II"/>
    <property type="match status" value="1"/>
</dbReference>
<reference evidence="7 8" key="1">
    <citation type="submission" date="2017-04" db="EMBL/GenBank/DDBJ databases">
        <authorList>
            <person name="Varghese N."/>
            <person name="Submissions S."/>
        </authorList>
    </citation>
    <scope>NUCLEOTIDE SEQUENCE [LARGE SCALE GENOMIC DNA]</scope>
    <source>
        <strain evidence="7 8">DSM 9789</strain>
    </source>
</reference>
<dbReference type="PANTHER" id="PTHR30290">
    <property type="entry name" value="PERIPLASMIC BINDING COMPONENT OF ABC TRANSPORTER"/>
    <property type="match status" value="1"/>
</dbReference>
<evidence type="ECO:0000256" key="4">
    <source>
        <dbReference type="ARBA" id="ARBA00022729"/>
    </source>
</evidence>
<dbReference type="GO" id="GO:1904680">
    <property type="term" value="F:peptide transmembrane transporter activity"/>
    <property type="evidence" value="ECO:0007669"/>
    <property type="project" value="TreeGrafter"/>
</dbReference>
<keyword evidence="3" id="KW-0813">Transport</keyword>
<dbReference type="EMBL" id="FWYE01000001">
    <property type="protein sequence ID" value="SMD30400.1"/>
    <property type="molecule type" value="Genomic_DNA"/>
</dbReference>
<evidence type="ECO:0000256" key="2">
    <source>
        <dbReference type="ARBA" id="ARBA00005695"/>
    </source>
</evidence>
<sequence>MYDIPEPEVGPERPRSKAAKWYAMIVVIIVIISAFGIISLDHPAFPRPYISASYSRDASIGLPYTITVKTSSPFKNITVFWGDGTYNTIYYSGSDVFKISHIYKYPGEYYIYYTGNFTNGFYNGNKSLIPVYIPFKNTSNISAQGILSIIYNRNNHVELSATTTGNPVNKNYSVIYQSITLFKNGSYLNKYNLTYVYNESLGYYTPLNNTLYLDLKNGYYNAYLSTTSGEIIKSVNYYKIYAVNTRLNGLVYNNASNISSLYYINGTAVYKNNTCARMAGNGSFYYSGGIDIKNDIVYIYNGTTINGNLSMDIIGSTRISNRTITGNFSTNNKIKFDSGTLAVIKDLSGKLSGNIFLFNGDKFKILNNTMVSFNNDNITYMNSSYINYNKSHAVKYVYKYYYKISGYKNETKTGYYLDFFVGNSSISSNYMGYSITYGAVSPYNNLDPQLASSPADLEILYNTYSTLVSDINGTYVPDLAEYLPAPGHGISGNYTNYTFKIRPDAQFQNGSRVTPWDVMYSIARDILLSNRTGSPGWIVADYLLGNYNDHNFYNITGAITINNLTDEVTFHFKQPISPERAFMIFSSPGTFIIDPQWLKSINASFAWSPSGFSNYSKYYNKTIKSVFSDGPYEVYYSIPDYKIVLIKNPYYIGSKINENAPYIVRIVYEDSESDLYQSIRSNETQIIETSYYTGTMYNISAGSFVNIISFSDNVNGTLLSRYSYYNFPLNIFSNYYARNMIYSIYLYTVTHDKSYLNESKNDWSYIVKLDKNITYASGIYLYNGKKIVIPVFSGYSQPDTELTYISGYLSDIIKGGSFPIIPVPSSYIYSNNSYMPLYDISIYNTTEDITGMVINHLKSMNLNSTEIKMIYNISRDYMKNINNYPLIKNMSYQYNLFIISKSYRSNIIYNPHYSLNDACNGYIIYFNYVS</sequence>
<keyword evidence="5" id="KW-1133">Transmembrane helix</keyword>
<keyword evidence="8" id="KW-1185">Reference proteome</keyword>
<feature type="transmembrane region" description="Helical" evidence="5">
    <location>
        <begin position="21"/>
        <end position="40"/>
    </location>
</feature>
<dbReference type="RefSeq" id="WP_084272394.1">
    <property type="nucleotide sequence ID" value="NZ_FWYE01000001.1"/>
</dbReference>
<accession>A0A8G2L6Y2</accession>
<keyword evidence="4" id="KW-0732">Signal</keyword>
<feature type="domain" description="Solute-binding protein family 5" evidence="6">
    <location>
        <begin position="475"/>
        <end position="696"/>
    </location>
</feature>
<dbReference type="Proteomes" id="UP000192315">
    <property type="component" value="Unassembled WGS sequence"/>
</dbReference>
<evidence type="ECO:0000313" key="8">
    <source>
        <dbReference type="Proteomes" id="UP000192315"/>
    </source>
</evidence>
<dbReference type="PANTHER" id="PTHR30290:SF10">
    <property type="entry name" value="PERIPLASMIC OLIGOPEPTIDE-BINDING PROTEIN-RELATED"/>
    <property type="match status" value="1"/>
</dbReference>
<dbReference type="GO" id="GO:0015833">
    <property type="term" value="P:peptide transport"/>
    <property type="evidence" value="ECO:0007669"/>
    <property type="project" value="TreeGrafter"/>
</dbReference>